<dbReference type="Gene3D" id="3.40.50.2300">
    <property type="match status" value="2"/>
</dbReference>
<dbReference type="Proteomes" id="UP000321291">
    <property type="component" value="Chromosome"/>
</dbReference>
<dbReference type="CDD" id="cd19977">
    <property type="entry name" value="PBP1_EndR-like"/>
    <property type="match status" value="1"/>
</dbReference>
<dbReference type="InterPro" id="IPR010982">
    <property type="entry name" value="Lambda_DNA-bd_dom_sf"/>
</dbReference>
<evidence type="ECO:0000256" key="3">
    <source>
        <dbReference type="ARBA" id="ARBA00023163"/>
    </source>
</evidence>
<dbReference type="InterPro" id="IPR046335">
    <property type="entry name" value="LacI/GalR-like_sensor"/>
</dbReference>
<accession>A0A5B8VNI0</accession>
<keyword evidence="6" id="KW-1185">Reference proteome</keyword>
<dbReference type="OrthoDB" id="9803256at2"/>
<dbReference type="AlphaFoldDB" id="A0A5B8VNI0"/>
<dbReference type="CDD" id="cd01392">
    <property type="entry name" value="HTH_LacI"/>
    <property type="match status" value="1"/>
</dbReference>
<evidence type="ECO:0000313" key="5">
    <source>
        <dbReference type="EMBL" id="QEC72661.1"/>
    </source>
</evidence>
<evidence type="ECO:0000256" key="1">
    <source>
        <dbReference type="ARBA" id="ARBA00023015"/>
    </source>
</evidence>
<dbReference type="SUPFAM" id="SSF53822">
    <property type="entry name" value="Periplasmic binding protein-like I"/>
    <property type="match status" value="1"/>
</dbReference>
<evidence type="ECO:0000313" key="6">
    <source>
        <dbReference type="Proteomes" id="UP000321291"/>
    </source>
</evidence>
<reference evidence="5 6" key="1">
    <citation type="journal article" date="2017" name="Int. J. Syst. Evol. Microbiol.">
        <title>Arachidicoccus ginsenosidivorans sp. nov., with ginsenoside-converting activity isolated from ginseng cultivating soil.</title>
        <authorList>
            <person name="Siddiqi M.Z."/>
            <person name="Aslam Z."/>
            <person name="Im W.T."/>
        </authorList>
    </citation>
    <scope>NUCLEOTIDE SEQUENCE [LARGE SCALE GENOMIC DNA]</scope>
    <source>
        <strain evidence="5 6">Gsoil 809</strain>
    </source>
</reference>
<dbReference type="RefSeq" id="WP_146783501.1">
    <property type="nucleotide sequence ID" value="NZ_CP042434.1"/>
</dbReference>
<dbReference type="Gene3D" id="1.10.260.40">
    <property type="entry name" value="lambda repressor-like DNA-binding domains"/>
    <property type="match status" value="1"/>
</dbReference>
<dbReference type="GO" id="GO:0000976">
    <property type="term" value="F:transcription cis-regulatory region binding"/>
    <property type="evidence" value="ECO:0007669"/>
    <property type="project" value="TreeGrafter"/>
</dbReference>
<proteinExistence type="predicted"/>
<dbReference type="Pfam" id="PF13377">
    <property type="entry name" value="Peripla_BP_3"/>
    <property type="match status" value="1"/>
</dbReference>
<feature type="domain" description="HTH lacI-type" evidence="4">
    <location>
        <begin position="5"/>
        <end position="62"/>
    </location>
</feature>
<gene>
    <name evidence="5" type="ORF">FSB73_14195</name>
</gene>
<keyword evidence="2" id="KW-0238">DNA-binding</keyword>
<dbReference type="SMART" id="SM00354">
    <property type="entry name" value="HTH_LACI"/>
    <property type="match status" value="1"/>
</dbReference>
<dbReference type="PANTHER" id="PTHR30146">
    <property type="entry name" value="LACI-RELATED TRANSCRIPTIONAL REPRESSOR"/>
    <property type="match status" value="1"/>
</dbReference>
<dbReference type="PROSITE" id="PS50932">
    <property type="entry name" value="HTH_LACI_2"/>
    <property type="match status" value="1"/>
</dbReference>
<dbReference type="Pfam" id="PF00356">
    <property type="entry name" value="LacI"/>
    <property type="match status" value="1"/>
</dbReference>
<dbReference type="InterPro" id="IPR028082">
    <property type="entry name" value="Peripla_BP_I"/>
</dbReference>
<sequence>MNRKTSLKDIAEHLGVSTALVSYVINHKEKQFRVGPEMVKKIRKAAIEMNYQPNLVAKSLKSGQTKTIGLIVADISNPFFSMIARLIEDEARKQGYVVFFGSSDENAQKSQSLSSVFLNRQVDGFIIAPAEHTEDQILALQNTGKPVVLIDRYFPGLPADIVRINNAEIAQEAVSHLISKGRKNIAVLTYKTTLAHITDRTKGYQQALKKHGLKANKALICEASYQDIETDVERQLLKLFNGKHKVDAIFFVTNSLAVLGLKIINRLGIKVPDELAIVSFDQSDAFDFFYAPLSYVSQCLHQLGAEAVSLLVKKLQQLPYERIFESVIVEAKLVIRDS</sequence>
<organism evidence="5 6">
    <name type="scientific">Arachidicoccus ginsenosidivorans</name>
    <dbReference type="NCBI Taxonomy" id="496057"/>
    <lineage>
        <taxon>Bacteria</taxon>
        <taxon>Pseudomonadati</taxon>
        <taxon>Bacteroidota</taxon>
        <taxon>Chitinophagia</taxon>
        <taxon>Chitinophagales</taxon>
        <taxon>Chitinophagaceae</taxon>
        <taxon>Arachidicoccus</taxon>
    </lineage>
</organism>
<dbReference type="EMBL" id="CP042434">
    <property type="protein sequence ID" value="QEC72661.1"/>
    <property type="molecule type" value="Genomic_DNA"/>
</dbReference>
<evidence type="ECO:0000259" key="4">
    <source>
        <dbReference type="PROSITE" id="PS50932"/>
    </source>
</evidence>
<keyword evidence="3" id="KW-0804">Transcription</keyword>
<name>A0A5B8VNI0_9BACT</name>
<dbReference type="GO" id="GO:0003700">
    <property type="term" value="F:DNA-binding transcription factor activity"/>
    <property type="evidence" value="ECO:0007669"/>
    <property type="project" value="TreeGrafter"/>
</dbReference>
<dbReference type="InterPro" id="IPR000843">
    <property type="entry name" value="HTH_LacI"/>
</dbReference>
<dbReference type="SUPFAM" id="SSF47413">
    <property type="entry name" value="lambda repressor-like DNA-binding domains"/>
    <property type="match status" value="1"/>
</dbReference>
<dbReference type="PANTHER" id="PTHR30146:SF109">
    <property type="entry name" value="HTH-TYPE TRANSCRIPTIONAL REGULATOR GALS"/>
    <property type="match status" value="1"/>
</dbReference>
<keyword evidence="1" id="KW-0805">Transcription regulation</keyword>
<protein>
    <submittedName>
        <fullName evidence="5">LacI family transcriptional regulator</fullName>
    </submittedName>
</protein>
<dbReference type="KEGG" id="agi:FSB73_14195"/>
<evidence type="ECO:0000256" key="2">
    <source>
        <dbReference type="ARBA" id="ARBA00023125"/>
    </source>
</evidence>